<dbReference type="PRINTS" id="PR01407">
    <property type="entry name" value="BUTYPHLNCDUF"/>
</dbReference>
<dbReference type="GO" id="GO:0071225">
    <property type="term" value="P:cellular response to muramyl dipeptide"/>
    <property type="evidence" value="ECO:0007669"/>
    <property type="project" value="Ensembl"/>
</dbReference>
<keyword evidence="13" id="KW-0833">Ubl conjugation pathway</keyword>
<gene>
    <name evidence="28" type="primary">TRIM41</name>
</gene>
<dbReference type="GO" id="GO:0005829">
    <property type="term" value="C:cytosol"/>
    <property type="evidence" value="ECO:0007669"/>
    <property type="project" value="Ensembl"/>
</dbReference>
<keyword evidence="29" id="KW-1185">Reference proteome</keyword>
<dbReference type="SMART" id="SM00336">
    <property type="entry name" value="BBOX"/>
    <property type="match status" value="1"/>
</dbReference>
<feature type="domain" description="RING-type" evidence="25">
    <location>
        <begin position="117"/>
        <end position="158"/>
    </location>
</feature>
<evidence type="ECO:0000256" key="7">
    <source>
        <dbReference type="ARBA" id="ARBA00022490"/>
    </source>
</evidence>
<dbReference type="GO" id="GO:0042802">
    <property type="term" value="F:identical protein binding"/>
    <property type="evidence" value="ECO:0007669"/>
    <property type="project" value="Ensembl"/>
</dbReference>
<feature type="compositionally biased region" description="Acidic residues" evidence="24">
    <location>
        <begin position="239"/>
        <end position="262"/>
    </location>
</feature>
<feature type="compositionally biased region" description="Basic residues" evidence="24">
    <location>
        <begin position="624"/>
        <end position="634"/>
    </location>
</feature>
<comment type="catalytic activity">
    <reaction evidence="1">
        <text>S-ubiquitinyl-[E2 ubiquitin-conjugating enzyme]-L-cysteine + [acceptor protein]-L-lysine = [E2 ubiquitin-conjugating enzyme]-L-cysteine + N(6)-ubiquitinyl-[acceptor protein]-L-lysine.</text>
        <dbReference type="EC" id="2.3.2.27"/>
    </reaction>
</comment>
<dbReference type="AlphaFoldDB" id="A0A096MQU8"/>
<dbReference type="Gene3D" id="2.60.120.920">
    <property type="match status" value="1"/>
</dbReference>
<evidence type="ECO:0000256" key="17">
    <source>
        <dbReference type="ARBA" id="ARBA00023242"/>
    </source>
</evidence>
<dbReference type="HOGENOM" id="CLU_013137_0_3_1"/>
<evidence type="ECO:0000256" key="10">
    <source>
        <dbReference type="ARBA" id="ARBA00022679"/>
    </source>
</evidence>
<dbReference type="GO" id="GO:0061630">
    <property type="term" value="F:ubiquitin protein ligase activity"/>
    <property type="evidence" value="ECO:0007669"/>
    <property type="project" value="UniProtKB-EC"/>
</dbReference>
<feature type="coiled-coil region" evidence="23">
    <location>
        <begin position="381"/>
        <end position="408"/>
    </location>
</feature>
<keyword evidence="11" id="KW-0479">Metal-binding</keyword>
<comment type="subcellular location">
    <subcellularLocation>
        <location evidence="3">Cytoplasm</location>
    </subcellularLocation>
    <subcellularLocation>
        <location evidence="2">Nucleus</location>
    </subcellularLocation>
</comment>
<dbReference type="PROSITE" id="PS00518">
    <property type="entry name" value="ZF_RING_1"/>
    <property type="match status" value="1"/>
</dbReference>
<feature type="region of interest" description="Disordered" evidence="24">
    <location>
        <begin position="148"/>
        <end position="183"/>
    </location>
</feature>
<dbReference type="InterPro" id="IPR003879">
    <property type="entry name" value="Butyrophylin_SPRY"/>
</dbReference>
<dbReference type="InterPro" id="IPR050143">
    <property type="entry name" value="TRIM/RBCC"/>
</dbReference>
<dbReference type="InterPro" id="IPR042828">
    <property type="entry name" value="TRIM41_SPRY_PRY"/>
</dbReference>
<evidence type="ECO:0000256" key="16">
    <source>
        <dbReference type="ARBA" id="ARBA00023054"/>
    </source>
</evidence>
<dbReference type="SMART" id="SM00184">
    <property type="entry name" value="RING"/>
    <property type="match status" value="1"/>
</dbReference>
<dbReference type="GO" id="GO:0051607">
    <property type="term" value="P:defense response to virus"/>
    <property type="evidence" value="ECO:0007669"/>
    <property type="project" value="Ensembl"/>
</dbReference>
<dbReference type="Pfam" id="PF00643">
    <property type="entry name" value="zf-B_box"/>
    <property type="match status" value="1"/>
</dbReference>
<evidence type="ECO:0000256" key="24">
    <source>
        <dbReference type="SAM" id="MobiDB-lite"/>
    </source>
</evidence>
<keyword evidence="12 22" id="KW-0863">Zinc-finger</keyword>
<dbReference type="SUPFAM" id="SSF57850">
    <property type="entry name" value="RING/U-box"/>
    <property type="match status" value="1"/>
</dbReference>
<dbReference type="EC" id="2.3.2.27" evidence="6"/>
<comment type="similarity">
    <text evidence="5">Belongs to the TRIM/RBCC family.</text>
</comment>
<evidence type="ECO:0000256" key="5">
    <source>
        <dbReference type="ARBA" id="ARBA00008518"/>
    </source>
</evidence>
<organism evidence="28 29">
    <name type="scientific">Papio anubis</name>
    <name type="common">Olive baboon</name>
    <dbReference type="NCBI Taxonomy" id="9555"/>
    <lineage>
        <taxon>Eukaryota</taxon>
        <taxon>Metazoa</taxon>
        <taxon>Chordata</taxon>
        <taxon>Craniata</taxon>
        <taxon>Vertebrata</taxon>
        <taxon>Euteleostomi</taxon>
        <taxon>Mammalia</taxon>
        <taxon>Eutheria</taxon>
        <taxon>Euarchontoglires</taxon>
        <taxon>Primates</taxon>
        <taxon>Haplorrhini</taxon>
        <taxon>Catarrhini</taxon>
        <taxon>Cercopithecidae</taxon>
        <taxon>Cercopithecinae</taxon>
        <taxon>Papio</taxon>
    </lineage>
</organism>
<evidence type="ECO:0000256" key="8">
    <source>
        <dbReference type="ARBA" id="ARBA00022499"/>
    </source>
</evidence>
<evidence type="ECO:0000256" key="18">
    <source>
        <dbReference type="ARBA" id="ARBA00058262"/>
    </source>
</evidence>
<dbReference type="Gene3D" id="3.30.160.60">
    <property type="entry name" value="Classic Zinc Finger"/>
    <property type="match status" value="1"/>
</dbReference>
<evidence type="ECO:0000256" key="2">
    <source>
        <dbReference type="ARBA" id="ARBA00004123"/>
    </source>
</evidence>
<feature type="region of interest" description="Disordered" evidence="24">
    <location>
        <begin position="1"/>
        <end position="25"/>
    </location>
</feature>
<dbReference type="Bgee" id="ENSPANG00000013853">
    <property type="expression patterns" value="Expressed in postnatal subventricular zone and 66 other cell types or tissues"/>
</dbReference>
<dbReference type="ExpressionAtlas" id="A0A096MQU8">
    <property type="expression patterns" value="baseline"/>
</dbReference>
<dbReference type="SUPFAM" id="SSF57845">
    <property type="entry name" value="B-box zinc-binding domain"/>
    <property type="match status" value="1"/>
</dbReference>
<dbReference type="PANTHER" id="PTHR24103">
    <property type="entry name" value="E3 UBIQUITIN-PROTEIN LIGASE TRIM"/>
    <property type="match status" value="1"/>
</dbReference>
<evidence type="ECO:0000256" key="15">
    <source>
        <dbReference type="ARBA" id="ARBA00022843"/>
    </source>
</evidence>
<comment type="pathway">
    <text evidence="4">Protein modification; protein ubiquitination.</text>
</comment>
<reference evidence="28" key="3">
    <citation type="submission" date="2025-09" db="UniProtKB">
        <authorList>
            <consortium name="Ensembl"/>
        </authorList>
    </citation>
    <scope>IDENTIFICATION</scope>
</reference>
<dbReference type="GO" id="GO:0005654">
    <property type="term" value="C:nucleoplasm"/>
    <property type="evidence" value="ECO:0007669"/>
    <property type="project" value="Ensembl"/>
</dbReference>
<keyword evidence="10" id="KW-0808">Transferase</keyword>
<dbReference type="InterPro" id="IPR003877">
    <property type="entry name" value="SPRY_dom"/>
</dbReference>
<keyword evidence="8" id="KW-1017">Isopeptide bond</keyword>
<dbReference type="InterPro" id="IPR001870">
    <property type="entry name" value="B30.2/SPRY"/>
</dbReference>
<dbReference type="CDD" id="cd19762">
    <property type="entry name" value="Bbox2_TRIM7-like"/>
    <property type="match status" value="1"/>
</dbReference>
<evidence type="ECO:0000259" key="26">
    <source>
        <dbReference type="PROSITE" id="PS50119"/>
    </source>
</evidence>
<evidence type="ECO:0000256" key="12">
    <source>
        <dbReference type="ARBA" id="ARBA00022771"/>
    </source>
</evidence>
<evidence type="ECO:0000256" key="22">
    <source>
        <dbReference type="PROSITE-ProRule" id="PRU00024"/>
    </source>
</evidence>
<dbReference type="InterPro" id="IPR017907">
    <property type="entry name" value="Znf_RING_CS"/>
</dbReference>
<dbReference type="InterPro" id="IPR013083">
    <property type="entry name" value="Znf_RING/FYVE/PHD"/>
</dbReference>
<dbReference type="CTD" id="90933"/>
<evidence type="ECO:0000313" key="28">
    <source>
        <dbReference type="Ensembl" id="ENSPANP00000002132.3"/>
    </source>
</evidence>
<dbReference type="PROSITE" id="PS50119">
    <property type="entry name" value="ZF_BBOX"/>
    <property type="match status" value="1"/>
</dbReference>
<dbReference type="SMART" id="SM00589">
    <property type="entry name" value="PRY"/>
    <property type="match status" value="1"/>
</dbReference>
<dbReference type="SMART" id="SM00449">
    <property type="entry name" value="SPRY"/>
    <property type="match status" value="1"/>
</dbReference>
<protein>
    <recommendedName>
        <fullName evidence="20">E3 ubiquitin-protein ligase TRIM41</fullName>
        <ecNumber evidence="6">2.3.2.27</ecNumber>
    </recommendedName>
    <alternativeName>
        <fullName evidence="21">Tripartite motif-containing protein 41</fullName>
    </alternativeName>
</protein>
<accession>A0A096MQU8</accession>
<evidence type="ECO:0000259" key="27">
    <source>
        <dbReference type="PROSITE" id="PS50188"/>
    </source>
</evidence>
<dbReference type="InterPro" id="IPR001841">
    <property type="entry name" value="Znf_RING"/>
</dbReference>
<evidence type="ECO:0000259" key="25">
    <source>
        <dbReference type="PROSITE" id="PS50089"/>
    </source>
</evidence>
<evidence type="ECO:0000256" key="11">
    <source>
        <dbReference type="ARBA" id="ARBA00022723"/>
    </source>
</evidence>
<dbReference type="Pfam" id="PF15227">
    <property type="entry name" value="zf-C3HC4_4"/>
    <property type="match status" value="1"/>
</dbReference>
<reference evidence="28 29" key="1">
    <citation type="submission" date="2012-03" db="EMBL/GenBank/DDBJ databases">
        <title>Whole Genome Assembly of Papio anubis.</title>
        <authorList>
            <person name="Liu Y.L."/>
            <person name="Abraham K.A."/>
            <person name="Akbar H.A."/>
            <person name="Ali S.A."/>
            <person name="Anosike U.A."/>
            <person name="Aqrawi P.A."/>
            <person name="Arias F.A."/>
            <person name="Attaway T.A."/>
            <person name="Awwad R.A."/>
            <person name="Babu C.B."/>
            <person name="Bandaranaike D.B."/>
            <person name="Battles P.B."/>
            <person name="Bell A.B."/>
            <person name="Beltran B.B."/>
            <person name="Berhane-Mersha D.B."/>
            <person name="Bess C.B."/>
            <person name="Bickham C.B."/>
            <person name="Bolden T.B."/>
            <person name="Carter K.C."/>
            <person name="Chau D.C."/>
            <person name="Chavez A.C."/>
            <person name="Clerc-Blankenburg K.C."/>
            <person name="Coyle M.C."/>
            <person name="Dao M.D."/>
            <person name="Davila M.L.D."/>
            <person name="Davy-Carroll L.D."/>
            <person name="Denson S.D."/>
            <person name="Dinh H.D."/>
            <person name="Fernandez S.F."/>
            <person name="Fernando P.F."/>
            <person name="Forbes L.F."/>
            <person name="Francis C.F."/>
            <person name="Francisco L.F."/>
            <person name="Fu Q.F."/>
            <person name="Garcia-Iii R.G."/>
            <person name="Garrett T.G."/>
            <person name="Gross S.G."/>
            <person name="Gubbala S.G."/>
            <person name="Hirani K.H."/>
            <person name="Hogues M.H."/>
            <person name="Hollins B.H."/>
            <person name="Jackson L.J."/>
            <person name="Javaid M.J."/>
            <person name="Jhangiani S.J."/>
            <person name="Johnson A.J."/>
            <person name="Johnson B.J."/>
            <person name="Jones J.J."/>
            <person name="Joshi V.J."/>
            <person name="Kalu J.K."/>
            <person name="Khan N.K."/>
            <person name="Korchina V.K."/>
            <person name="Kovar C.K."/>
            <person name="Lago L.L."/>
            <person name="Lara F.L."/>
            <person name="Le T.-K.L."/>
            <person name="Lee S.L."/>
            <person name="Legall-Iii F.L."/>
            <person name="Lemon S.L."/>
            <person name="Liu J.L."/>
            <person name="Liu Y.-S.L."/>
            <person name="Liyanage D.L."/>
            <person name="Lopez J.L."/>
            <person name="Lorensuhewa L.L."/>
            <person name="Mata R.M."/>
            <person name="Mathew T.M."/>
            <person name="Mercado C.M."/>
            <person name="Mercado I.M."/>
            <person name="Morales K.M."/>
            <person name="Morgan M.M."/>
            <person name="Munidasa M.M."/>
            <person name="Ngo D.N."/>
            <person name="Nguyen L.N."/>
            <person name="Nguyen T.N."/>
            <person name="Nguyen N.N."/>
            <person name="Obregon M.O."/>
            <person name="Okwuonu G.O."/>
            <person name="Ongeri F.O."/>
            <person name="Onwere C.O."/>
            <person name="Osifeso I.O."/>
            <person name="Parra A.P."/>
            <person name="Patil S.P."/>
            <person name="Perez A.P."/>
            <person name="Perez Y.P."/>
            <person name="Pham C.P."/>
            <person name="Pu L.-L.P."/>
            <person name="Puazo M.P."/>
            <person name="Quiroz J.Q."/>
            <person name="Rouhana J.R."/>
            <person name="Ruiz M.R."/>
            <person name="Ruiz S.-J.R."/>
            <person name="Saada N.S."/>
            <person name="Santibanez J.S."/>
            <person name="Scheel M.S."/>
            <person name="Schneider B.S."/>
            <person name="Simmons D.S."/>
            <person name="Sisson I.S."/>
            <person name="Tang L.-Y.T."/>
            <person name="Thornton R.T."/>
            <person name="Tisius J.T."/>
            <person name="Toledanes G.T."/>
            <person name="Trejos Z.T."/>
            <person name="Usmani K.U."/>
            <person name="Varghese R.V."/>
            <person name="Vattathil S.V."/>
            <person name="Vee V.V."/>
            <person name="Walker D.W."/>
            <person name="Weissenberger G.W."/>
            <person name="White C.W."/>
            <person name="Williams A.W."/>
            <person name="Woodworth J.W."/>
            <person name="Wright R.W."/>
            <person name="Zhu Y.Z."/>
            <person name="Han Y.H."/>
            <person name="Newsham I.N."/>
            <person name="Nazareth L.N."/>
            <person name="Worley K.W."/>
            <person name="Muzny D.M."/>
            <person name="Rogers J.R."/>
            <person name="Gibbs R.G."/>
        </authorList>
    </citation>
    <scope>NUCLEOTIDE SEQUENCE [LARGE SCALE GENOMIC DNA]</scope>
</reference>
<dbReference type="InterPro" id="IPR000315">
    <property type="entry name" value="Znf_B-box"/>
</dbReference>
<feature type="domain" description="B box-type" evidence="26">
    <location>
        <begin position="318"/>
        <end position="359"/>
    </location>
</feature>
<dbReference type="GO" id="GO:0001650">
    <property type="term" value="C:fibrillar center"/>
    <property type="evidence" value="ECO:0007669"/>
    <property type="project" value="Ensembl"/>
</dbReference>
<evidence type="ECO:0000256" key="21">
    <source>
        <dbReference type="ARBA" id="ARBA00076810"/>
    </source>
</evidence>
<dbReference type="Pfam" id="PF00622">
    <property type="entry name" value="SPRY"/>
    <property type="match status" value="1"/>
</dbReference>
<evidence type="ECO:0000256" key="6">
    <source>
        <dbReference type="ARBA" id="ARBA00012483"/>
    </source>
</evidence>
<evidence type="ECO:0000256" key="9">
    <source>
        <dbReference type="ARBA" id="ARBA00022553"/>
    </source>
</evidence>
<dbReference type="GO" id="GO:0060340">
    <property type="term" value="P:positive regulation of type I interferon-mediated signaling pathway"/>
    <property type="evidence" value="ECO:0007669"/>
    <property type="project" value="Ensembl"/>
</dbReference>
<dbReference type="InterPro" id="IPR006574">
    <property type="entry name" value="PRY"/>
</dbReference>
<feature type="region of interest" description="Disordered" evidence="24">
    <location>
        <begin position="239"/>
        <end position="272"/>
    </location>
</feature>
<feature type="region of interest" description="Disordered" evidence="24">
    <location>
        <begin position="599"/>
        <end position="634"/>
    </location>
</feature>
<keyword evidence="9" id="KW-0597">Phosphoprotein</keyword>
<dbReference type="OrthoDB" id="1630758at2759"/>
<dbReference type="OMA" id="WDTPMRE"/>
<keyword evidence="15" id="KW-0832">Ubl conjugation</keyword>
<comment type="subunit">
    <text evidence="19">Interacts with PRKCA. Interacts with NOD2. Interacts with TRIM17; this interaction prevents TRIM41 activity on ZSCAN2.</text>
</comment>
<feature type="domain" description="B30.2/SPRY" evidence="27">
    <location>
        <begin position="509"/>
        <end position="726"/>
    </location>
</feature>
<evidence type="ECO:0000256" key="20">
    <source>
        <dbReference type="ARBA" id="ARBA00073077"/>
    </source>
</evidence>
<sequence length="726" mass="81630">MRSPRSIGADLHSEPPEGLGGGAQHCPLPSQRHGCRLGVGNTVWRGGLAGGHLSGCPWGEVWRGRAGGGAGSPGRRWGRPPPLAPPSHLYTGWLDTKMAAVAMTPNPVQTLQEEAVCAICLDYFTDPVSIGCGHNFCRVCVTQLWGGEDEEDRDELDREEEEEDGEEEEVEAVGAGAGWDTPMRDEDYEGDMEEEVEEEEEGVFWTSGMSRSSWDNMDYVWEEEDEEEDLDYYLGDMEEDLRGEDEEDEEEVLEEDEEEDLDPVTPLPPPPAPRRCFTCPQCRKSFPRRSFRPNLQLANMVQVIRQMHPTPGRGSRVSDQGICPKHQEALKLFCEVDEEAICVVCRESRSHKQHSVVPLEEVVQEYKAKLQGHVEPLRKHLEAVQKMKAKEERRVTELKSQMKSELAAVASEFGRLTRFLAEEQAGLERRLREMHEAQLGRAGAAASRLAEQAAQLSRLLAEAQERSQQGGLRLLQDIKETFNRCEEVQLQPPEVWSPDPCQPHSHDFLTDAIVRKMSRMFCQAARVDLTLDPDTAHPALMLSPDRRGVRLAERRQEVADHPKRFSADCCVLGAQGFRSGRHYWEVEVGGRRGWAVGAARESTHHKEKVGPGGSSVGSGDASSSRHHHRRRRLHLPQQPLLQREVWCVGTNGKRYQAQSSTEQTLLSPSEKPRRFGVYLDYEAGRLGFYNAETLAHVHTFSAAFLGERVFPFFRVLSKGTRIKLCP</sequence>
<dbReference type="GeneID" id="101003736"/>
<comment type="function">
    <text evidence="18">E3 ligase that plays essential roles in innate antiviral response. Directly binds to influenza A virus or vesicular stomatitis virus nucleoproteins and targets them for ubiquitination and proteasomal degradation, thereby limiting viral infections. Activates the innate antiviral response by catalyzing monoubiquitination of CGAS, thereby activating CGAS. Also involved in innate antiviral response by mediating 'Lys-63'-linked polyubiquitylation of BCL10 which in turn hubs NEMO for activation of NF-kappa-B and IRF3 pathways. Catalyzes the ubiquitin-mediated degradation of other substrates including protein kinase C, ZSCAN21 or TOP3B suggesting additional roles besides its function in immune response.</text>
</comment>
<dbReference type="Proteomes" id="UP000028761">
    <property type="component" value="Chromosome 5"/>
</dbReference>
<dbReference type="KEGG" id="panu:101003736"/>
<dbReference type="SUPFAM" id="SSF49899">
    <property type="entry name" value="Concanavalin A-like lectins/glucanases"/>
    <property type="match status" value="1"/>
</dbReference>
<dbReference type="InterPro" id="IPR013320">
    <property type="entry name" value="ConA-like_dom_sf"/>
</dbReference>
<keyword evidence="7" id="KW-0963">Cytoplasm</keyword>
<dbReference type="PROSITE" id="PS50188">
    <property type="entry name" value="B302_SPRY"/>
    <property type="match status" value="1"/>
</dbReference>
<keyword evidence="14" id="KW-0862">Zinc</keyword>
<dbReference type="FunFam" id="3.30.160.60:FF:000486">
    <property type="entry name" value="E3 ubiquitin-protein ligase TRIM41 isoform X2"/>
    <property type="match status" value="1"/>
</dbReference>
<dbReference type="InterPro" id="IPR043136">
    <property type="entry name" value="B30.2/SPRY_sf"/>
</dbReference>
<evidence type="ECO:0000256" key="4">
    <source>
        <dbReference type="ARBA" id="ARBA00004906"/>
    </source>
</evidence>
<dbReference type="Pfam" id="PF13765">
    <property type="entry name" value="PRY"/>
    <property type="match status" value="1"/>
</dbReference>
<evidence type="ECO:0000313" key="29">
    <source>
        <dbReference type="Proteomes" id="UP000028761"/>
    </source>
</evidence>
<keyword evidence="17" id="KW-0539">Nucleus</keyword>
<dbReference type="FunFam" id="2.60.120.920:FF:000025">
    <property type="entry name" value="E3 ubiquitin-protein ligase TRIM41 isoform X1"/>
    <property type="match status" value="1"/>
</dbReference>
<dbReference type="FunFam" id="3.30.40.10:FF:000216">
    <property type="entry name" value="E3 ubiquitin-protein ligase TRIM41 isoform X1"/>
    <property type="match status" value="1"/>
</dbReference>
<name>A0A096MQU8_PAPAN</name>
<dbReference type="Ensembl" id="ENSPANT00000001842.3">
    <property type="protein sequence ID" value="ENSPANP00000002132.3"/>
    <property type="gene ID" value="ENSPANG00000013853.4"/>
</dbReference>
<evidence type="ECO:0000256" key="1">
    <source>
        <dbReference type="ARBA" id="ARBA00000900"/>
    </source>
</evidence>
<evidence type="ECO:0000256" key="23">
    <source>
        <dbReference type="SAM" id="Coils"/>
    </source>
</evidence>
<dbReference type="CDD" id="cd13741">
    <property type="entry name" value="SPRY_PRY_TRIM41"/>
    <property type="match status" value="1"/>
</dbReference>
<evidence type="ECO:0000256" key="13">
    <source>
        <dbReference type="ARBA" id="ARBA00022786"/>
    </source>
</evidence>
<evidence type="ECO:0000256" key="14">
    <source>
        <dbReference type="ARBA" id="ARBA00022833"/>
    </source>
</evidence>
<dbReference type="Gene3D" id="3.30.40.10">
    <property type="entry name" value="Zinc/RING finger domain, C3HC4 (zinc finger)"/>
    <property type="match status" value="1"/>
</dbReference>
<feature type="compositionally biased region" description="Acidic residues" evidence="24">
    <location>
        <begin position="148"/>
        <end position="171"/>
    </location>
</feature>
<dbReference type="GO" id="GO:0071222">
    <property type="term" value="P:cellular response to lipopolysaccharide"/>
    <property type="evidence" value="ECO:0007669"/>
    <property type="project" value="Ensembl"/>
</dbReference>
<reference evidence="28" key="2">
    <citation type="submission" date="2025-08" db="UniProtKB">
        <authorList>
            <consortium name="Ensembl"/>
        </authorList>
    </citation>
    <scope>IDENTIFICATION</scope>
</reference>
<proteinExistence type="inferred from homology"/>
<dbReference type="GO" id="GO:0008270">
    <property type="term" value="F:zinc ion binding"/>
    <property type="evidence" value="ECO:0007669"/>
    <property type="project" value="UniProtKB-KW"/>
</dbReference>
<evidence type="ECO:0000256" key="3">
    <source>
        <dbReference type="ARBA" id="ARBA00004496"/>
    </source>
</evidence>
<dbReference type="RefSeq" id="XP_003900706.1">
    <property type="nucleotide sequence ID" value="XM_003900657.5"/>
</dbReference>
<keyword evidence="16 23" id="KW-0175">Coiled coil</keyword>
<dbReference type="PROSITE" id="PS50089">
    <property type="entry name" value="ZF_RING_2"/>
    <property type="match status" value="1"/>
</dbReference>
<evidence type="ECO:0000256" key="19">
    <source>
        <dbReference type="ARBA" id="ARBA00065463"/>
    </source>
</evidence>
<dbReference type="GeneTree" id="ENSGT00940000154294"/>
<dbReference type="GO" id="GO:0006513">
    <property type="term" value="P:protein monoubiquitination"/>
    <property type="evidence" value="ECO:0007669"/>
    <property type="project" value="Ensembl"/>
</dbReference>